<dbReference type="Proteomes" id="UP000270094">
    <property type="component" value="Unassembled WGS sequence"/>
</dbReference>
<dbReference type="OrthoDB" id="5875833at2759"/>
<reference evidence="1 2" key="1">
    <citation type="submission" date="2018-11" db="EMBL/GenBank/DDBJ databases">
        <authorList>
            <consortium name="Pathogen Informatics"/>
        </authorList>
    </citation>
    <scope>NUCLEOTIDE SEQUENCE [LARGE SCALE GENOMIC DNA]</scope>
</reference>
<gene>
    <name evidence="1" type="ORF">SVUK_LOCUS5761</name>
</gene>
<keyword evidence="2" id="KW-1185">Reference proteome</keyword>
<evidence type="ECO:0000313" key="2">
    <source>
        <dbReference type="Proteomes" id="UP000270094"/>
    </source>
</evidence>
<proteinExistence type="predicted"/>
<protein>
    <submittedName>
        <fullName evidence="1">Uncharacterized protein</fullName>
    </submittedName>
</protein>
<dbReference type="EMBL" id="UYYB01017456">
    <property type="protein sequence ID" value="VDM70763.1"/>
    <property type="molecule type" value="Genomic_DNA"/>
</dbReference>
<dbReference type="AlphaFoldDB" id="A0A3P7ISE4"/>
<organism evidence="1 2">
    <name type="scientific">Strongylus vulgaris</name>
    <name type="common">Blood worm</name>
    <dbReference type="NCBI Taxonomy" id="40348"/>
    <lineage>
        <taxon>Eukaryota</taxon>
        <taxon>Metazoa</taxon>
        <taxon>Ecdysozoa</taxon>
        <taxon>Nematoda</taxon>
        <taxon>Chromadorea</taxon>
        <taxon>Rhabditida</taxon>
        <taxon>Rhabditina</taxon>
        <taxon>Rhabditomorpha</taxon>
        <taxon>Strongyloidea</taxon>
        <taxon>Strongylidae</taxon>
        <taxon>Strongylus</taxon>
    </lineage>
</organism>
<name>A0A3P7ISE4_STRVU</name>
<sequence length="83" mass="9502">MALSQRMFPPAFLALGMVLPESCKFISSGTRMIRHRMDPGIIAKLLNHFGRTDEEELITHIHLNCTHVLKLGIRPNKTVRCYQ</sequence>
<evidence type="ECO:0000313" key="1">
    <source>
        <dbReference type="EMBL" id="VDM70763.1"/>
    </source>
</evidence>
<accession>A0A3P7ISE4</accession>